<evidence type="ECO:0000256" key="6">
    <source>
        <dbReference type="ARBA" id="ARBA00022989"/>
    </source>
</evidence>
<feature type="transmembrane region" description="Helical" evidence="10">
    <location>
        <begin position="20"/>
        <end position="36"/>
    </location>
</feature>
<feature type="transmembrane region" description="Helical" evidence="10">
    <location>
        <begin position="320"/>
        <end position="338"/>
    </location>
</feature>
<comment type="caution">
    <text evidence="11">The sequence shown here is derived from an EMBL/GenBank/DDBJ whole genome shotgun (WGS) entry which is preliminary data.</text>
</comment>
<evidence type="ECO:0000256" key="10">
    <source>
        <dbReference type="RuleBase" id="RU351113"/>
    </source>
</evidence>
<keyword evidence="5 10" id="KW-0552">Olfaction</keyword>
<sequence length="444" mass="51076">MSATIQLFPKLLPEGLRKRSAFTMILSILHLGGMLVDTSENTNLRILIFNVLGKCFTIACLIIVSVGFLVETIKELGNFEEFAECLKYLLKQSRNVIKVGTVLVQKNKILDLIKTVEESFYVHDKDLTVEETTIVRKCMDNARRFSFIYLFQWFCTLVLESSIKEEIHEMETQNFTNENLRKMPIKLWVPFPTENTPFYQIGVVYNVLFVISGSWFSAVTDTLIFTFLFYMTSQFEILGCSIKNMRKDRIGEIHLKQEENIELLTQWQRENLNQDSDYLMTSSSGYNREMENYLASCVVYHQQLLQNVEVLKTIMSPIEAVEVLTASILIALSGFNLILSDDTANMVRNATFLIYIILGLGMHCWLAGRLTTQSVQVYYDAYSSLWYIQTTSIKKSISMIIMRAQKPVVLNAGPFFSLSLETFGKIMQTSYSYLTLLTQVNEEE</sequence>
<evidence type="ECO:0000313" key="12">
    <source>
        <dbReference type="Proteomes" id="UP001233999"/>
    </source>
</evidence>
<proteinExistence type="inferred from homology"/>
<comment type="similarity">
    <text evidence="10">Belongs to the insect chemoreceptor superfamily. Heteromeric odorant receptor channel (TC 1.A.69) family.</text>
</comment>
<organism evidence="11 12">
    <name type="scientific">Diploptera punctata</name>
    <name type="common">Pacific beetle cockroach</name>
    <dbReference type="NCBI Taxonomy" id="6984"/>
    <lineage>
        <taxon>Eukaryota</taxon>
        <taxon>Metazoa</taxon>
        <taxon>Ecdysozoa</taxon>
        <taxon>Arthropoda</taxon>
        <taxon>Hexapoda</taxon>
        <taxon>Insecta</taxon>
        <taxon>Pterygota</taxon>
        <taxon>Neoptera</taxon>
        <taxon>Polyneoptera</taxon>
        <taxon>Dictyoptera</taxon>
        <taxon>Blattodea</taxon>
        <taxon>Blaberoidea</taxon>
        <taxon>Blaberidae</taxon>
        <taxon>Diplopterinae</taxon>
        <taxon>Diploptera</taxon>
    </lineage>
</organism>
<evidence type="ECO:0000256" key="8">
    <source>
        <dbReference type="ARBA" id="ARBA00023170"/>
    </source>
</evidence>
<comment type="subcellular location">
    <subcellularLocation>
        <location evidence="1 10">Cell membrane</location>
        <topology evidence="1 10">Multi-pass membrane protein</topology>
    </subcellularLocation>
</comment>
<keyword evidence="2" id="KW-1003">Cell membrane</keyword>
<evidence type="ECO:0000256" key="5">
    <source>
        <dbReference type="ARBA" id="ARBA00022725"/>
    </source>
</evidence>
<dbReference type="GO" id="GO:0005886">
    <property type="term" value="C:plasma membrane"/>
    <property type="evidence" value="ECO:0007669"/>
    <property type="project" value="UniProtKB-SubCell"/>
</dbReference>
<evidence type="ECO:0000256" key="7">
    <source>
        <dbReference type="ARBA" id="ARBA00023136"/>
    </source>
</evidence>
<gene>
    <name evidence="11" type="ORF">L9F63_009379</name>
</gene>
<evidence type="ECO:0000256" key="9">
    <source>
        <dbReference type="ARBA" id="ARBA00023224"/>
    </source>
</evidence>
<dbReference type="Proteomes" id="UP001233999">
    <property type="component" value="Unassembled WGS sequence"/>
</dbReference>
<keyword evidence="9 10" id="KW-0807">Transducer</keyword>
<name>A0AAD8AJG7_DIPPU</name>
<feature type="transmembrane region" description="Helical" evidence="10">
    <location>
        <begin position="350"/>
        <end position="368"/>
    </location>
</feature>
<feature type="transmembrane region" description="Helical" evidence="10">
    <location>
        <begin position="198"/>
        <end position="217"/>
    </location>
</feature>
<dbReference type="GO" id="GO:0007165">
    <property type="term" value="P:signal transduction"/>
    <property type="evidence" value="ECO:0007669"/>
    <property type="project" value="UniProtKB-KW"/>
</dbReference>
<reference evidence="11" key="1">
    <citation type="journal article" date="2023" name="IScience">
        <title>Live-bearing cockroach genome reveals convergent evolutionary mechanisms linked to viviparity in insects and beyond.</title>
        <authorList>
            <person name="Fouks B."/>
            <person name="Harrison M.C."/>
            <person name="Mikhailova A.A."/>
            <person name="Marchal E."/>
            <person name="English S."/>
            <person name="Carruthers M."/>
            <person name="Jennings E.C."/>
            <person name="Chiamaka E.L."/>
            <person name="Frigard R.A."/>
            <person name="Pippel M."/>
            <person name="Attardo G.M."/>
            <person name="Benoit J.B."/>
            <person name="Bornberg-Bauer E."/>
            <person name="Tobe S.S."/>
        </authorList>
    </citation>
    <scope>NUCLEOTIDE SEQUENCE</scope>
    <source>
        <strain evidence="11">Stay&amp;Tobe</strain>
    </source>
</reference>
<evidence type="ECO:0000256" key="4">
    <source>
        <dbReference type="ARBA" id="ARBA00022692"/>
    </source>
</evidence>
<dbReference type="GO" id="GO:0005549">
    <property type="term" value="F:odorant binding"/>
    <property type="evidence" value="ECO:0007669"/>
    <property type="project" value="InterPro"/>
</dbReference>
<reference evidence="11" key="2">
    <citation type="submission" date="2023-05" db="EMBL/GenBank/DDBJ databases">
        <authorList>
            <person name="Fouks B."/>
        </authorList>
    </citation>
    <scope>NUCLEOTIDE SEQUENCE</scope>
    <source>
        <strain evidence="11">Stay&amp;Tobe</strain>
        <tissue evidence="11">Testes</tissue>
    </source>
</reference>
<evidence type="ECO:0000256" key="2">
    <source>
        <dbReference type="ARBA" id="ARBA00022475"/>
    </source>
</evidence>
<evidence type="ECO:0000313" key="11">
    <source>
        <dbReference type="EMBL" id="KAJ9600303.1"/>
    </source>
</evidence>
<dbReference type="AlphaFoldDB" id="A0AAD8AJG7"/>
<dbReference type="PANTHER" id="PTHR21137:SF35">
    <property type="entry name" value="ODORANT RECEPTOR 19A-RELATED"/>
    <property type="match status" value="1"/>
</dbReference>
<dbReference type="EMBL" id="JASPKZ010000432">
    <property type="protein sequence ID" value="KAJ9600303.1"/>
    <property type="molecule type" value="Genomic_DNA"/>
</dbReference>
<keyword evidence="4 10" id="KW-0812">Transmembrane</keyword>
<feature type="transmembrane region" description="Helical" evidence="10">
    <location>
        <begin position="48"/>
        <end position="70"/>
    </location>
</feature>
<keyword evidence="6 10" id="KW-1133">Transmembrane helix</keyword>
<protein>
    <recommendedName>
        <fullName evidence="10">Odorant receptor</fullName>
    </recommendedName>
</protein>
<dbReference type="PANTHER" id="PTHR21137">
    <property type="entry name" value="ODORANT RECEPTOR"/>
    <property type="match status" value="1"/>
</dbReference>
<evidence type="ECO:0000256" key="3">
    <source>
        <dbReference type="ARBA" id="ARBA00022606"/>
    </source>
</evidence>
<keyword evidence="7 10" id="KW-0472">Membrane</keyword>
<dbReference type="InterPro" id="IPR004117">
    <property type="entry name" value="7tm6_olfct_rcpt"/>
</dbReference>
<dbReference type="Pfam" id="PF02949">
    <property type="entry name" value="7tm_6"/>
    <property type="match status" value="1"/>
</dbReference>
<keyword evidence="3 10" id="KW-0716">Sensory transduction</keyword>
<evidence type="ECO:0000256" key="1">
    <source>
        <dbReference type="ARBA" id="ARBA00004651"/>
    </source>
</evidence>
<keyword evidence="12" id="KW-1185">Reference proteome</keyword>
<comment type="caution">
    <text evidence="10">Lacks conserved residue(s) required for the propagation of feature annotation.</text>
</comment>
<dbReference type="GO" id="GO:0004984">
    <property type="term" value="F:olfactory receptor activity"/>
    <property type="evidence" value="ECO:0007669"/>
    <property type="project" value="InterPro"/>
</dbReference>
<accession>A0AAD8AJG7</accession>
<keyword evidence="8 10" id="KW-0675">Receptor</keyword>